<dbReference type="RefSeq" id="WP_271635106.1">
    <property type="nucleotide sequence ID" value="NZ_CP094970.1"/>
</dbReference>
<name>A0AA46YM71_9ACTN</name>
<dbReference type="EMBL" id="CP094970">
    <property type="protein sequence ID" value="UYM06236.1"/>
    <property type="molecule type" value="Genomic_DNA"/>
</dbReference>
<gene>
    <name evidence="2" type="ORF">L0C25_03925</name>
</gene>
<evidence type="ECO:0000256" key="1">
    <source>
        <dbReference type="SAM" id="SignalP"/>
    </source>
</evidence>
<proteinExistence type="predicted"/>
<organism evidence="2 3">
    <name type="scientific">Solicola gregarius</name>
    <dbReference type="NCBI Taxonomy" id="2908642"/>
    <lineage>
        <taxon>Bacteria</taxon>
        <taxon>Bacillati</taxon>
        <taxon>Actinomycetota</taxon>
        <taxon>Actinomycetes</taxon>
        <taxon>Propionibacteriales</taxon>
        <taxon>Nocardioidaceae</taxon>
        <taxon>Solicola</taxon>
    </lineage>
</organism>
<evidence type="ECO:0008006" key="4">
    <source>
        <dbReference type="Google" id="ProtNLM"/>
    </source>
</evidence>
<reference evidence="2" key="1">
    <citation type="submission" date="2022-01" db="EMBL/GenBank/DDBJ databases">
        <title>Nocardioidaceae gen. sp. A5X3R13.</title>
        <authorList>
            <person name="Lopez Marin M.A."/>
            <person name="Uhlik O."/>
        </authorList>
    </citation>
    <scope>NUCLEOTIDE SEQUENCE</scope>
    <source>
        <strain evidence="2">A5X3R13</strain>
    </source>
</reference>
<keyword evidence="3" id="KW-1185">Reference proteome</keyword>
<evidence type="ECO:0000313" key="3">
    <source>
        <dbReference type="Proteomes" id="UP001164390"/>
    </source>
</evidence>
<evidence type="ECO:0000313" key="2">
    <source>
        <dbReference type="EMBL" id="UYM06236.1"/>
    </source>
</evidence>
<feature type="chain" id="PRO_5041228703" description="DUF5602 domain-containing protein" evidence="1">
    <location>
        <begin position="25"/>
        <end position="333"/>
    </location>
</feature>
<protein>
    <recommendedName>
        <fullName evidence="4">DUF5602 domain-containing protein</fullName>
    </recommendedName>
</protein>
<dbReference type="KEGG" id="sgrg:L0C25_03925"/>
<dbReference type="Proteomes" id="UP001164390">
    <property type="component" value="Chromosome"/>
</dbReference>
<feature type="signal peptide" evidence="1">
    <location>
        <begin position="1"/>
        <end position="24"/>
    </location>
</feature>
<sequence>MDIRRTAILLALVAAALTAPAAHATSTAGPETELVCASPIQSPAWEVTLRLPSRAVDRLVEHTPAYRGPCAEYGERADLGNGEVTAYSQVVGDRPVSVGMIMTDDALDGLPHDPPTDGKWCFDKNDDGTVDPMKECSGGYESQLDLGPRFRSEVDSPFTYVLNNWNPHGHIPLGVYDLPHFDVHFYVNDDAERTAIRPGPCPQLVNCDDYELGKRLPEGRYLAPDYADLDAVEPAMGNHLVDPTAPEFNGERFDHTWIYGVWNREVTFYEAMVTHETLDGIRGGGDEDGCHAFKLPDAWQESGWYPTSYCLRNRDNRDEITVSLEDFVYREAS</sequence>
<accession>A0AA46YM71</accession>
<dbReference type="AlphaFoldDB" id="A0AA46YM71"/>
<keyword evidence="1" id="KW-0732">Signal</keyword>